<dbReference type="InterPro" id="IPR014001">
    <property type="entry name" value="Helicase_ATP-bd"/>
</dbReference>
<reference evidence="5" key="1">
    <citation type="journal article" date="2019" name="PLoS Negl. Trop. Dis.">
        <title>Revisiting the worldwide diversity of Leptospira species in the environment.</title>
        <authorList>
            <person name="Vincent A.T."/>
            <person name="Schiettekatte O."/>
            <person name="Bourhy P."/>
            <person name="Veyrier F.J."/>
            <person name="Picardeau M."/>
        </authorList>
    </citation>
    <scope>NUCLEOTIDE SEQUENCE [LARGE SCALE GENOMIC DNA]</scope>
    <source>
        <strain evidence="5">201702449</strain>
    </source>
</reference>
<dbReference type="SMART" id="SM00490">
    <property type="entry name" value="HELICc"/>
    <property type="match status" value="1"/>
</dbReference>
<protein>
    <submittedName>
        <fullName evidence="4">Restriction endonuclease subunit M</fullName>
    </submittedName>
</protein>
<comment type="caution">
    <text evidence="4">The sequence shown here is derived from an EMBL/GenBank/DDBJ whole genome shotgun (WGS) entry which is preliminary data.</text>
</comment>
<feature type="region of interest" description="Disordered" evidence="2">
    <location>
        <begin position="1327"/>
        <end position="1350"/>
    </location>
</feature>
<evidence type="ECO:0000256" key="1">
    <source>
        <dbReference type="SAM" id="Coils"/>
    </source>
</evidence>
<keyword evidence="4" id="KW-0540">Nuclease</keyword>
<feature type="coiled-coil region" evidence="1">
    <location>
        <begin position="1921"/>
        <end position="1948"/>
    </location>
</feature>
<feature type="compositionally biased region" description="Basic and acidic residues" evidence="2">
    <location>
        <begin position="196"/>
        <end position="216"/>
    </location>
</feature>
<dbReference type="PROSITE" id="PS51194">
    <property type="entry name" value="HELICASE_CTER"/>
    <property type="match status" value="1"/>
</dbReference>
<dbReference type="Gene3D" id="3.40.50.150">
    <property type="entry name" value="Vaccinia Virus protein VP39"/>
    <property type="match status" value="1"/>
</dbReference>
<feature type="compositionally biased region" description="Polar residues" evidence="2">
    <location>
        <begin position="171"/>
        <end position="180"/>
    </location>
</feature>
<dbReference type="GO" id="GO:0004519">
    <property type="term" value="F:endonuclease activity"/>
    <property type="evidence" value="ECO:0007669"/>
    <property type="project" value="UniProtKB-KW"/>
</dbReference>
<feature type="domain" description="Helicase C-terminal" evidence="3">
    <location>
        <begin position="1639"/>
        <end position="1812"/>
    </location>
</feature>
<keyword evidence="4" id="KW-0378">Hydrolase</keyword>
<sequence length="2056" mass="232339">MSNSASSIILNFIKGKKGSVGQNVKYYKRELKAKGGYRYWYTKEEYDRDHREKEPSKELGLLDRIAGFFKTDPSEAKKVPKKEYETHSISEKGISYPEWATHFAKYFERKVEYDARFNQEKTATATNGKIIDKNQETVTKIADQKSESKSIYKTSIFRTLFNLYGEKNVIESNTGSTLPENQREESITSDAIHSTVDLREPGRDLQSGKETNHDGKPSPLLGDAKRGSGHDVLRGERLNTNRDAPSPIGVDSNGQNLYSAKDFESHNEMVSFLRQQESGTIKDAFFNQTLGTIDLLWGDDNHGLKHLILRRLKDGIDIEKFLKTLPTVIENGVVTDSKISEKKKLIYLEDKKQLAIIGLEYNGESRNWVVSSMKISKKERVARMSVDPSSFRSSGAITSLEAGVQEEGSKELVLGEIGENQSQFDDPNARSRAMEGNQNAKKPFALKQESVSEPKGFQKENNLFGITPQSERKILNSNFQPKLQVSEVKTIPEFVTMVKNALLNEGLDQKAEEWVDQSYKSDAKSLNDLLNKAYRFVQISSDDSNKIRKGLKSIPHQSNLETVSNNLEIVKEKFSQKKQFEINAKCKQILASTPPSQITEEQKEILRQYEGSGGQSTNDDAESNRGMLYQFFTPRKMISKVQDIMARYIKPGDSGLEPSAGIGRFAEGEGSKYDWDMLEYNPDDNTAFQIARILHPNANVSDKAFETLFVDSKNRSVGENYKGKKYKFISGNPPYGEMSGKFKAIEGKGWNRYEHYFINRGLDALEEGGTMFYVVPSTFLQAGETTWKKKIFAKAELLEAYRMPEGSFGNTAIGVDVIVLRKNTTGTQDNANAFNGKYFEEKPEHVFGKTLERTNRFGRPETYVKGKADAFYSMTLPSPKEMSQSQKDAISLGLMGNDNAKWKRKAEIAEGTKKINKTATKKEEIKNTIAEKKDPTKKIDTYTQEEFNTKFNKKFTEKDLELVRNTSPTGIIDEKIPFDSESMAVLPGGARTPLYLYKAGNIKQKLIELENSKDELVAEYGEEQFERQRKLLISKVPTKIKIEDITLTPIEPFSKGMVFDNGDGSESTLIQKFKDWVLGQKVEFGYGRRKQIRYEGGIDPKLFNGYSVTREDIIDYVDGERVRRSQDFSNDLRKEERKTLGNKYFKEFMDTVLTPSEKAKVELEWNDRYNVNANIDGSEIPVLLEGMSKTYKGEIQDPRDLQMEFVARYMAKGVGCATHEVGLGKTWSGIMSTVSAMQAGRTKKPLIVVPTSVLEKWYTEAKERFPNVPFQMVGTPELNKLTADQGGKYTPPEGTVTIMSYNAFETFGFSDEVYSELISDIKDKIIDPKSTEGKKGNSKSRMEAKDQEKVEGKMSLALKGTSNQLKFDEAGFDQLTVDEAHNFNNIFTDQASGRFGNNQGASEDPLTKGKEDDEKESVNEYAGITGGTPSSRGWKMWLASQYVQKRNNNRNVLLLSATPFTNNPLQVYSLLSMIAREKLQSLGINSVRDFLGAFVESQAENVVKGDGTIIRKNVVRSWKNAPAFQDLIAEFFEFKSGDKNGVKRPKLKLKAVTIPLSDEQIQIRDQLESMYDARDKDGNPLPGAPLVSIGVQQLMGVSPALVKKGEGAIWDTEEATGINPNGSRDFVERSPKLKYICDSIAGFYKAHQDAKPGEPIPGQIFFLPKGVERIKEVKEYLVRVKGLPPEAVEFLDAKSKSDPAKDSDLKNKGIKRFTEITNDFNNINGKCKIIIGTDVIKEGVDLNRNTAVAYNSCIDWNPTTEVQKRGRHHRPGNLLNNVMWVDVLMEDSIDSKLYQKQGEKISRINQVFEKDGSKAIDISEINPDEMKLDLIRDPIRKARLSLLEESQKINVKAREAQSQALMYAGLSNDFESLAKEITELEVDLLDNEKYLKEQIDEMKASGLEKKDWENKWNYKWAKDKVAKSKKDISEAKRKLERVENQLKSKGVNEKTAIKEAEKFQAIADKLFEQVREYKDPETQKKLAKKFADEIAKRDKDKIKTPLDQMVQSQVAEVLEMVGIKQIQKSHSSQLSDRRIITQAKITIFNFVKGKKHGSTV</sequence>
<dbReference type="PANTHER" id="PTHR41313:SF1">
    <property type="entry name" value="DNA METHYLASE ADENINE-SPECIFIC DOMAIN-CONTAINING PROTEIN"/>
    <property type="match status" value="1"/>
</dbReference>
<dbReference type="InterPro" id="IPR027417">
    <property type="entry name" value="P-loop_NTPase"/>
</dbReference>
<feature type="compositionally biased region" description="Polar residues" evidence="2">
    <location>
        <begin position="1388"/>
        <end position="1401"/>
    </location>
</feature>
<dbReference type="Pfam" id="PF07669">
    <property type="entry name" value="Eco57I"/>
    <property type="match status" value="1"/>
</dbReference>
<feature type="region of interest" description="Disordered" evidence="2">
    <location>
        <begin position="171"/>
        <end position="256"/>
    </location>
</feature>
<dbReference type="InterPro" id="IPR011639">
    <property type="entry name" value="MethylTrfase_TaqI-like_dom"/>
</dbReference>
<dbReference type="SUPFAM" id="SSF53335">
    <property type="entry name" value="S-adenosyl-L-methionine-dependent methyltransferases"/>
    <property type="match status" value="1"/>
</dbReference>
<dbReference type="InterPro" id="IPR041092">
    <property type="entry name" value="PBECR1"/>
</dbReference>
<proteinExistence type="predicted"/>
<dbReference type="EMBL" id="RQGI01000004">
    <property type="protein sequence ID" value="TGL75371.1"/>
    <property type="molecule type" value="Genomic_DNA"/>
</dbReference>
<dbReference type="InterPro" id="IPR001650">
    <property type="entry name" value="Helicase_C-like"/>
</dbReference>
<evidence type="ECO:0000313" key="5">
    <source>
        <dbReference type="Proteomes" id="UP000297352"/>
    </source>
</evidence>
<feature type="compositionally biased region" description="Basic and acidic residues" evidence="2">
    <location>
        <begin position="1405"/>
        <end position="1418"/>
    </location>
</feature>
<accession>A0ABY2MU24</accession>
<dbReference type="PRINTS" id="PR00507">
    <property type="entry name" value="N12N6MTFRASE"/>
</dbReference>
<dbReference type="Gene3D" id="3.40.50.300">
    <property type="entry name" value="P-loop containing nucleotide triphosphate hydrolases"/>
    <property type="match status" value="2"/>
</dbReference>
<dbReference type="Proteomes" id="UP000297352">
    <property type="component" value="Unassembled WGS sequence"/>
</dbReference>
<keyword evidence="5" id="KW-1185">Reference proteome</keyword>
<keyword evidence="1" id="KW-0175">Coiled coil</keyword>
<gene>
    <name evidence="4" type="ORF">EHQ60_00140</name>
</gene>
<name>A0ABY2MU24_9LEPT</name>
<dbReference type="PANTHER" id="PTHR41313">
    <property type="entry name" value="ADENINE-SPECIFIC METHYLTRANSFERASE"/>
    <property type="match status" value="1"/>
</dbReference>
<evidence type="ECO:0000313" key="4">
    <source>
        <dbReference type="EMBL" id="TGL75371.1"/>
    </source>
</evidence>
<evidence type="ECO:0000259" key="3">
    <source>
        <dbReference type="PROSITE" id="PS51194"/>
    </source>
</evidence>
<dbReference type="InterPro" id="IPR029063">
    <property type="entry name" value="SAM-dependent_MTases_sf"/>
</dbReference>
<dbReference type="SUPFAM" id="SSF52540">
    <property type="entry name" value="P-loop containing nucleoside triphosphate hydrolases"/>
    <property type="match status" value="2"/>
</dbReference>
<feature type="region of interest" description="Disordered" evidence="2">
    <location>
        <begin position="1388"/>
        <end position="1426"/>
    </location>
</feature>
<dbReference type="InterPro" id="IPR052933">
    <property type="entry name" value="DNA_Protect_Modify"/>
</dbReference>
<dbReference type="Pfam" id="PF18809">
    <property type="entry name" value="PBECR1"/>
    <property type="match status" value="1"/>
</dbReference>
<dbReference type="SMART" id="SM00487">
    <property type="entry name" value="DEXDc"/>
    <property type="match status" value="1"/>
</dbReference>
<dbReference type="RefSeq" id="WP_135688424.1">
    <property type="nucleotide sequence ID" value="NZ_RQGI01000004.1"/>
</dbReference>
<organism evidence="4 5">
    <name type="scientific">Leptospira levettii</name>
    <dbReference type="NCBI Taxonomy" id="2023178"/>
    <lineage>
        <taxon>Bacteria</taxon>
        <taxon>Pseudomonadati</taxon>
        <taxon>Spirochaetota</taxon>
        <taxon>Spirochaetia</taxon>
        <taxon>Leptospirales</taxon>
        <taxon>Leptospiraceae</taxon>
        <taxon>Leptospira</taxon>
    </lineage>
</organism>
<evidence type="ECO:0000256" key="2">
    <source>
        <dbReference type="SAM" id="MobiDB-lite"/>
    </source>
</evidence>
<feature type="compositionally biased region" description="Basic and acidic residues" evidence="2">
    <location>
        <begin position="223"/>
        <end position="240"/>
    </location>
</feature>
<keyword evidence="4" id="KW-0255">Endonuclease</keyword>
<dbReference type="Pfam" id="PF00271">
    <property type="entry name" value="Helicase_C"/>
    <property type="match status" value="1"/>
</dbReference>